<evidence type="ECO:0000313" key="2">
    <source>
        <dbReference type="EMBL" id="QLC50984.1"/>
    </source>
</evidence>
<name>A0A7D5I663_9EURY</name>
<feature type="transmembrane region" description="Helical" evidence="1">
    <location>
        <begin position="73"/>
        <end position="92"/>
    </location>
</feature>
<feature type="transmembrane region" description="Helical" evidence="1">
    <location>
        <begin position="12"/>
        <end position="29"/>
    </location>
</feature>
<dbReference type="RefSeq" id="WP_176966039.1">
    <property type="nucleotide sequence ID" value="NZ_CP058215.1"/>
</dbReference>
<keyword evidence="1" id="KW-0472">Membrane</keyword>
<protein>
    <recommendedName>
        <fullName evidence="4">DUF2178 domain-containing protein</fullName>
    </recommendedName>
</protein>
<feature type="transmembrane region" description="Helical" evidence="1">
    <location>
        <begin position="35"/>
        <end position="52"/>
    </location>
</feature>
<gene>
    <name evidence="2" type="ORF">HWN40_12485</name>
</gene>
<evidence type="ECO:0008006" key="4">
    <source>
        <dbReference type="Google" id="ProtNLM"/>
    </source>
</evidence>
<dbReference type="KEGG" id="mzi:HWN40_12485"/>
<dbReference type="AlphaFoldDB" id="A0A7D5I663"/>
<reference evidence="2 3" key="1">
    <citation type="submission" date="2020-06" db="EMBL/GenBank/DDBJ databases">
        <title>Methanolobus halotolerans sp. nov., isolated from a saline lake Tus in Siberia.</title>
        <authorList>
            <person name="Shen Y."/>
            <person name="Chen S.-C."/>
            <person name="Lai M.-C."/>
            <person name="Huang H.-H."/>
            <person name="Chiu H.-H."/>
            <person name="Tang S.-L."/>
            <person name="Rogozin D.Y."/>
            <person name="Degermendzhy A.G."/>
        </authorList>
    </citation>
    <scope>NUCLEOTIDE SEQUENCE [LARGE SCALE GENOMIC DNA]</scope>
    <source>
        <strain evidence="2 3">DSM 21339</strain>
    </source>
</reference>
<evidence type="ECO:0000313" key="3">
    <source>
        <dbReference type="Proteomes" id="UP000509594"/>
    </source>
</evidence>
<keyword evidence="3" id="KW-1185">Reference proteome</keyword>
<keyword evidence="1" id="KW-1133">Transmembrane helix</keyword>
<dbReference type="OrthoDB" id="112348at2157"/>
<organism evidence="2 3">
    <name type="scientific">Methanolobus zinderi</name>
    <dbReference type="NCBI Taxonomy" id="536044"/>
    <lineage>
        <taxon>Archaea</taxon>
        <taxon>Methanobacteriati</taxon>
        <taxon>Methanobacteriota</taxon>
        <taxon>Stenosarchaea group</taxon>
        <taxon>Methanomicrobia</taxon>
        <taxon>Methanosarcinales</taxon>
        <taxon>Methanosarcinaceae</taxon>
        <taxon>Methanolobus</taxon>
    </lineage>
</organism>
<feature type="transmembrane region" description="Helical" evidence="1">
    <location>
        <begin position="104"/>
        <end position="125"/>
    </location>
</feature>
<dbReference type="EMBL" id="CP058215">
    <property type="protein sequence ID" value="QLC50984.1"/>
    <property type="molecule type" value="Genomic_DNA"/>
</dbReference>
<accession>A0A7D5I663</accession>
<evidence type="ECO:0000256" key="1">
    <source>
        <dbReference type="SAM" id="Phobius"/>
    </source>
</evidence>
<keyword evidence="1" id="KW-0812">Transmembrane</keyword>
<dbReference type="Proteomes" id="UP000509594">
    <property type="component" value="Chromosome"/>
</dbReference>
<dbReference type="GeneID" id="55822506"/>
<proteinExistence type="predicted"/>
<sequence length="131" mass="15003">MEKLEKYVRAGYSLGIVFILTGVALVVFAEEYMKGAITLINIGSVLLFVTFLRARRHRKGLVKDERTVRIGSYGLSYSWFVSFIVLNLLFWIDNLSLLKFTVPQVIGIMFIVMIATAKGFQWYLLRKGDVE</sequence>